<keyword evidence="2" id="KW-0539">Nucleus</keyword>
<reference evidence="6" key="2">
    <citation type="submission" date="2025-08" db="UniProtKB">
        <authorList>
            <consortium name="Ensembl"/>
        </authorList>
    </citation>
    <scope>IDENTIFICATION</scope>
</reference>
<protein>
    <recommendedName>
        <fullName evidence="3">NFATC2-interacting protein</fullName>
    </recommendedName>
    <alternativeName>
        <fullName evidence="4">Nuclear factor of activated T-cells, cytoplasmic 2-interacting protein</fullName>
    </alternativeName>
</protein>
<accession>A0A452GIX3</accession>
<dbReference type="Pfam" id="PF11976">
    <property type="entry name" value="Rad60-SLD"/>
    <property type="match status" value="1"/>
</dbReference>
<name>A0A452GIX3_9SAUR</name>
<reference evidence="6" key="3">
    <citation type="submission" date="2025-09" db="UniProtKB">
        <authorList>
            <consortium name="Ensembl"/>
        </authorList>
    </citation>
    <scope>IDENTIFICATION</scope>
</reference>
<evidence type="ECO:0000256" key="3">
    <source>
        <dbReference type="ARBA" id="ARBA00039921"/>
    </source>
</evidence>
<reference evidence="7" key="1">
    <citation type="journal article" date="2017" name="PLoS ONE">
        <title>The Agassiz's desert tortoise genome provides a resource for the conservation of a threatened species.</title>
        <authorList>
            <person name="Tollis M."/>
            <person name="DeNardo D.F."/>
            <person name="Cornelius J.A."/>
            <person name="Dolby G.A."/>
            <person name="Edwards T."/>
            <person name="Henen B.T."/>
            <person name="Karl A.E."/>
            <person name="Murphy R.W."/>
            <person name="Kusumi K."/>
        </authorList>
    </citation>
    <scope>NUCLEOTIDE SEQUENCE [LARGE SCALE GENOMIC DNA]</scope>
</reference>
<dbReference type="PANTHER" id="PTHR47187:SF1">
    <property type="entry name" value="NFATC2-INTERACTING PROTEIN"/>
    <property type="match status" value="1"/>
</dbReference>
<dbReference type="PANTHER" id="PTHR47187">
    <property type="entry name" value="NFATC2-INTERACTING PROTEIN"/>
    <property type="match status" value="1"/>
</dbReference>
<evidence type="ECO:0000313" key="7">
    <source>
        <dbReference type="Proteomes" id="UP000291020"/>
    </source>
</evidence>
<dbReference type="InterPro" id="IPR052324">
    <property type="entry name" value="NFATC2-Int_DNA_Repair"/>
</dbReference>
<comment type="subcellular location">
    <subcellularLocation>
        <location evidence="1">Nucleus</location>
    </subcellularLocation>
</comment>
<dbReference type="InterPro" id="IPR000626">
    <property type="entry name" value="Ubiquitin-like_dom"/>
</dbReference>
<dbReference type="Proteomes" id="UP000291020">
    <property type="component" value="Unassembled WGS sequence"/>
</dbReference>
<dbReference type="AlphaFoldDB" id="A0A452GIX3"/>
<evidence type="ECO:0000256" key="2">
    <source>
        <dbReference type="ARBA" id="ARBA00023242"/>
    </source>
</evidence>
<dbReference type="STRING" id="38772.ENSGAGP00000001561"/>
<dbReference type="InterPro" id="IPR022617">
    <property type="entry name" value="Rad60/SUMO-like_dom"/>
</dbReference>
<feature type="domain" description="Ubiquitin-like" evidence="5">
    <location>
        <begin position="61"/>
        <end position="132"/>
    </location>
</feature>
<evidence type="ECO:0000259" key="5">
    <source>
        <dbReference type="PROSITE" id="PS50053"/>
    </source>
</evidence>
<keyword evidence="7" id="KW-1185">Reference proteome</keyword>
<dbReference type="GO" id="GO:0045944">
    <property type="term" value="P:positive regulation of transcription by RNA polymerase II"/>
    <property type="evidence" value="ECO:0007669"/>
    <property type="project" value="TreeGrafter"/>
</dbReference>
<dbReference type="GO" id="GO:0005634">
    <property type="term" value="C:nucleus"/>
    <property type="evidence" value="ECO:0007669"/>
    <property type="project" value="UniProtKB-SubCell"/>
</dbReference>
<evidence type="ECO:0000256" key="1">
    <source>
        <dbReference type="ARBA" id="ARBA00004123"/>
    </source>
</evidence>
<sequence length="132" mass="14574">MRSQPLQVVVEHMAGRLQVRPEQILLLLRDTELPPASTPQGLGLGVADIIESGAGPAPGELRLTVRGQEKDSLLTLNVPRAEPLHRLMERYQEAMGLSGRPLRFFFDGQRLAGTRTPEQLGMEPDDVIEAWA</sequence>
<evidence type="ECO:0000313" key="6">
    <source>
        <dbReference type="Ensembl" id="ENSGAGP00000001561.1"/>
    </source>
</evidence>
<proteinExistence type="predicted"/>
<dbReference type="InterPro" id="IPR029071">
    <property type="entry name" value="Ubiquitin-like_domsf"/>
</dbReference>
<organism evidence="6 7">
    <name type="scientific">Gopherus agassizii</name>
    <name type="common">Agassiz's desert tortoise</name>
    <dbReference type="NCBI Taxonomy" id="38772"/>
    <lineage>
        <taxon>Eukaryota</taxon>
        <taxon>Metazoa</taxon>
        <taxon>Chordata</taxon>
        <taxon>Craniata</taxon>
        <taxon>Vertebrata</taxon>
        <taxon>Euteleostomi</taxon>
        <taxon>Archelosauria</taxon>
        <taxon>Testudinata</taxon>
        <taxon>Testudines</taxon>
        <taxon>Cryptodira</taxon>
        <taxon>Durocryptodira</taxon>
        <taxon>Testudinoidea</taxon>
        <taxon>Testudinidae</taxon>
        <taxon>Gopherus</taxon>
    </lineage>
</organism>
<evidence type="ECO:0000256" key="4">
    <source>
        <dbReference type="ARBA" id="ARBA00042764"/>
    </source>
</evidence>
<dbReference type="SUPFAM" id="SSF54236">
    <property type="entry name" value="Ubiquitin-like"/>
    <property type="match status" value="1"/>
</dbReference>
<dbReference type="PROSITE" id="PS50053">
    <property type="entry name" value="UBIQUITIN_2"/>
    <property type="match status" value="1"/>
</dbReference>
<dbReference type="Gene3D" id="3.10.20.90">
    <property type="entry name" value="Phosphatidylinositol 3-kinase Catalytic Subunit, Chain A, domain 1"/>
    <property type="match status" value="2"/>
</dbReference>
<dbReference type="Ensembl" id="ENSGAGT00000001780.1">
    <property type="protein sequence ID" value="ENSGAGP00000001561.1"/>
    <property type="gene ID" value="ENSGAGG00000001261.1"/>
</dbReference>